<name>A0A4Y6PS97_PERCE</name>
<protein>
    <recommendedName>
        <fullName evidence="3">Lipoprotein</fullName>
    </recommendedName>
</protein>
<dbReference type="AlphaFoldDB" id="A0A4Y6PS97"/>
<gene>
    <name evidence="1" type="ORF">FIV42_10255</name>
</gene>
<evidence type="ECO:0000313" key="2">
    <source>
        <dbReference type="Proteomes" id="UP000315995"/>
    </source>
</evidence>
<organism evidence="1 2">
    <name type="scientific">Persicimonas caeni</name>
    <dbReference type="NCBI Taxonomy" id="2292766"/>
    <lineage>
        <taxon>Bacteria</taxon>
        <taxon>Deltaproteobacteria</taxon>
        <taxon>Bradymonadales</taxon>
        <taxon>Bradymonadaceae</taxon>
        <taxon>Persicimonas</taxon>
    </lineage>
</organism>
<dbReference type="Proteomes" id="UP000315995">
    <property type="component" value="Chromosome"/>
</dbReference>
<evidence type="ECO:0000313" key="1">
    <source>
        <dbReference type="EMBL" id="QDG51103.1"/>
    </source>
</evidence>
<accession>A0A4Y6PS97</accession>
<proteinExistence type="predicted"/>
<reference evidence="1 2" key="1">
    <citation type="submission" date="2019-06" db="EMBL/GenBank/DDBJ databases">
        <title>Persicimonas caeni gen. nov., sp. nov., a predatory bacterium isolated from solar saltern.</title>
        <authorList>
            <person name="Wang S."/>
        </authorList>
    </citation>
    <scope>NUCLEOTIDE SEQUENCE [LARGE SCALE GENOMIC DNA]</scope>
    <source>
        <strain evidence="1 2">YN101</strain>
    </source>
</reference>
<sequence>MRGPRVSTPGLIAALLVGAACSKGQPSAEAPASEPAVEQAGSIDIAVGPDVRSFDLAEAECSVVEAGGDSRSGDSHSGEAYLNVTARSATIHTIEGQRVRPYLLSARLPADLGEDETTFGPERTNWGAVASLPGASLEADDDPIIQVIARSVQNGPTDYECRASRTGQELKLSVFCNGGKLVPWSTAGPVPSGSFKATVNCKEVNSPRGTQGTRRGK</sequence>
<accession>A0A5B8Y3S9</accession>
<dbReference type="RefSeq" id="WP_141197588.1">
    <property type="nucleotide sequence ID" value="NZ_CP041186.1"/>
</dbReference>
<dbReference type="PROSITE" id="PS51257">
    <property type="entry name" value="PROKAR_LIPOPROTEIN"/>
    <property type="match status" value="1"/>
</dbReference>
<keyword evidence="2" id="KW-1185">Reference proteome</keyword>
<dbReference type="EMBL" id="CP041186">
    <property type="protein sequence ID" value="QDG51103.1"/>
    <property type="molecule type" value="Genomic_DNA"/>
</dbReference>
<evidence type="ECO:0008006" key="3">
    <source>
        <dbReference type="Google" id="ProtNLM"/>
    </source>
</evidence>